<feature type="transmembrane region" description="Helical" evidence="1">
    <location>
        <begin position="91"/>
        <end position="113"/>
    </location>
</feature>
<feature type="transmembrane region" description="Helical" evidence="1">
    <location>
        <begin position="12"/>
        <end position="36"/>
    </location>
</feature>
<accession>A0A6J6IWJ2</accession>
<keyword evidence="1" id="KW-0472">Membrane</keyword>
<feature type="transmembrane region" description="Helical" evidence="1">
    <location>
        <begin position="57"/>
        <end position="75"/>
    </location>
</feature>
<keyword evidence="1" id="KW-0812">Transmembrane</keyword>
<gene>
    <name evidence="2" type="ORF">UFOPK2131_00139</name>
</gene>
<evidence type="ECO:0000313" key="2">
    <source>
        <dbReference type="EMBL" id="CAB4628815.1"/>
    </source>
</evidence>
<organism evidence="2">
    <name type="scientific">freshwater metagenome</name>
    <dbReference type="NCBI Taxonomy" id="449393"/>
    <lineage>
        <taxon>unclassified sequences</taxon>
        <taxon>metagenomes</taxon>
        <taxon>ecological metagenomes</taxon>
    </lineage>
</organism>
<dbReference type="AlphaFoldDB" id="A0A6J6IWJ2"/>
<keyword evidence="1" id="KW-1133">Transmembrane helix</keyword>
<dbReference type="EMBL" id="CAEZVT010000004">
    <property type="protein sequence ID" value="CAB4628815.1"/>
    <property type="molecule type" value="Genomic_DNA"/>
</dbReference>
<protein>
    <submittedName>
        <fullName evidence="2">Unannotated protein</fullName>
    </submittedName>
</protein>
<evidence type="ECO:0000256" key="1">
    <source>
        <dbReference type="SAM" id="Phobius"/>
    </source>
</evidence>
<name>A0A6J6IWJ2_9ZZZZ</name>
<proteinExistence type="predicted"/>
<sequence length="122" mass="13417">MNYSKHMSVLGAIALIGFIIFWFSPQIGAVIFLPAIGAYFGARKANTDGPAQPRRSLWAIFFVLVSIGVAIRFLVPEENFGGFEASSSNVILLWIYLGVLSLAFPLFGFLAYLQRVGRIADK</sequence>
<reference evidence="2" key="1">
    <citation type="submission" date="2020-05" db="EMBL/GenBank/DDBJ databases">
        <authorList>
            <person name="Chiriac C."/>
            <person name="Salcher M."/>
            <person name="Ghai R."/>
            <person name="Kavagutti S V."/>
        </authorList>
    </citation>
    <scope>NUCLEOTIDE SEQUENCE</scope>
</reference>